<feature type="compositionally biased region" description="Polar residues" evidence="1">
    <location>
        <begin position="293"/>
        <end position="302"/>
    </location>
</feature>
<proteinExistence type="predicted"/>
<feature type="compositionally biased region" description="Basic and acidic residues" evidence="1">
    <location>
        <begin position="92"/>
        <end position="111"/>
    </location>
</feature>
<feature type="compositionally biased region" description="Polar residues" evidence="1">
    <location>
        <begin position="477"/>
        <end position="494"/>
    </location>
</feature>
<gene>
    <name evidence="2" type="ORF">B0A50_04944</name>
</gene>
<sequence>MPSPAALSSHSQPAQPPAAGSRPPLFKRHSSASSSGLSLDQPQHAQAQRHQPRHANQRHHHAKVVLPRNHNSARNLTKVGRQHAHHASHGGGEVDGKRHSRQRSHEADTEIRLPGSLDEARERPAMRRNMTASELPRTKSATKLKKNASHGQLTRLQSGRSLASANASSHKTPLSPALKGKAKRPKSSDMTLMPIEKDLHEQEVELLRQQQAQRQPQQKKVGFAVGSAGDDTSEEDAPQMEGSGLQDDEWTDQSASASPYSTRQNTANNSRRPSLAVEKAQDRLTALQPLAPVTNQPASRQTVVDGVPLLQMPEVQSANEEARESSSDTEEEMVSPTSQPLKTAKRQSHAVESTPAVPRPSSHQPPLEAPQQSPNPSIRSPLHAAKDHPNPTKRLTSSSLPAPALVSSVSALDSMHSSQRGSPDPSLHSNHATDGALDQASETPENEELISRFIPSASHPDNTTASGANTGAAHNTPKQSSFQHPPSSTSFHPNPTSPGSSTLSATSSFSNPATPNLARSRTELRLQHDKALAAREALAERQPLIPHHIYDRRNETLKSYLNLATLGSTTNGGGGLNPTQGLSLGPEIFQGRFRAVEAELRVVGRFRDPVAEAAERVRKLRARDALAAKKKGVAGGRAEGQGLRGSKSAVALAPAGARGIPAAGGGSGSGPGSSLPSAAGMGAPSTTTTTTTASAPKATAQGTSAPGMQRAASTSTTTAKGFPTPTSAPAPPGLGRRGVSFAGTAPEPQPVRPRTPAGKSETLGERALDSIARSLWDGGGVRGV</sequence>
<evidence type="ECO:0000313" key="2">
    <source>
        <dbReference type="EMBL" id="TKA27334.1"/>
    </source>
</evidence>
<dbReference type="AlphaFoldDB" id="A0A4U0TY79"/>
<feature type="compositionally biased region" description="Polar residues" evidence="1">
    <location>
        <begin position="149"/>
        <end position="172"/>
    </location>
</feature>
<feature type="compositionally biased region" description="Polar residues" evidence="1">
    <location>
        <begin position="252"/>
        <end position="272"/>
    </location>
</feature>
<feature type="compositionally biased region" description="Gly residues" evidence="1">
    <location>
        <begin position="662"/>
        <end position="671"/>
    </location>
</feature>
<evidence type="ECO:0000313" key="3">
    <source>
        <dbReference type="Proteomes" id="UP000308549"/>
    </source>
</evidence>
<feature type="region of interest" description="Disordered" evidence="1">
    <location>
        <begin position="1"/>
        <end position="519"/>
    </location>
</feature>
<feature type="compositionally biased region" description="Low complexity" evidence="1">
    <location>
        <begin position="497"/>
        <end position="512"/>
    </location>
</feature>
<organism evidence="2 3">
    <name type="scientific">Salinomyces thailandicus</name>
    <dbReference type="NCBI Taxonomy" id="706561"/>
    <lineage>
        <taxon>Eukaryota</taxon>
        <taxon>Fungi</taxon>
        <taxon>Dikarya</taxon>
        <taxon>Ascomycota</taxon>
        <taxon>Pezizomycotina</taxon>
        <taxon>Dothideomycetes</taxon>
        <taxon>Dothideomycetidae</taxon>
        <taxon>Mycosphaerellales</taxon>
        <taxon>Teratosphaeriaceae</taxon>
        <taxon>Salinomyces</taxon>
    </lineage>
</organism>
<evidence type="ECO:0000256" key="1">
    <source>
        <dbReference type="SAM" id="MobiDB-lite"/>
    </source>
</evidence>
<feature type="compositionally biased region" description="Polar residues" evidence="1">
    <location>
        <begin position="1"/>
        <end position="13"/>
    </location>
</feature>
<dbReference type="EMBL" id="NAJL01000023">
    <property type="protein sequence ID" value="TKA27334.1"/>
    <property type="molecule type" value="Genomic_DNA"/>
</dbReference>
<accession>A0A4U0TY79</accession>
<feature type="compositionally biased region" description="Low complexity" evidence="1">
    <location>
        <begin position="397"/>
        <end position="412"/>
    </location>
</feature>
<feature type="compositionally biased region" description="Low complexity" evidence="1">
    <location>
        <begin position="672"/>
        <end position="700"/>
    </location>
</feature>
<feature type="compositionally biased region" description="Polar residues" evidence="1">
    <location>
        <begin position="415"/>
        <end position="432"/>
    </location>
</feature>
<reference evidence="2 3" key="1">
    <citation type="submission" date="2017-03" db="EMBL/GenBank/DDBJ databases">
        <title>Genomes of endolithic fungi from Antarctica.</title>
        <authorList>
            <person name="Coleine C."/>
            <person name="Masonjones S."/>
            <person name="Stajich J.E."/>
        </authorList>
    </citation>
    <scope>NUCLEOTIDE SEQUENCE [LARGE SCALE GENOMIC DNA]</scope>
    <source>
        <strain evidence="2 3">CCFEE 6315</strain>
    </source>
</reference>
<feature type="compositionally biased region" description="Basic and acidic residues" evidence="1">
    <location>
        <begin position="195"/>
        <end position="206"/>
    </location>
</feature>
<feature type="compositionally biased region" description="Polar residues" evidence="1">
    <location>
        <begin position="701"/>
        <end position="725"/>
    </location>
</feature>
<comment type="caution">
    <text evidence="2">The sequence shown here is derived from an EMBL/GenBank/DDBJ whole genome shotgun (WGS) entry which is preliminary data.</text>
</comment>
<name>A0A4U0TY79_9PEZI</name>
<feature type="compositionally biased region" description="Low complexity" evidence="1">
    <location>
        <begin position="31"/>
        <end position="49"/>
    </location>
</feature>
<feature type="compositionally biased region" description="Basic residues" evidence="1">
    <location>
        <begin position="50"/>
        <end position="63"/>
    </location>
</feature>
<feature type="compositionally biased region" description="Low complexity" evidence="1">
    <location>
        <begin position="462"/>
        <end position="476"/>
    </location>
</feature>
<feature type="region of interest" description="Disordered" evidence="1">
    <location>
        <begin position="661"/>
        <end position="784"/>
    </location>
</feature>
<keyword evidence="3" id="KW-1185">Reference proteome</keyword>
<protein>
    <submittedName>
        <fullName evidence="2">Uncharacterized protein</fullName>
    </submittedName>
</protein>
<feature type="compositionally biased region" description="Low complexity" evidence="1">
    <location>
        <begin position="207"/>
        <end position="221"/>
    </location>
</feature>
<dbReference type="Proteomes" id="UP000308549">
    <property type="component" value="Unassembled WGS sequence"/>
</dbReference>
<dbReference type="OrthoDB" id="5430106at2759"/>